<name>A0A556M9K0_9SPHI</name>
<gene>
    <name evidence="2" type="ORF">FO440_22275</name>
</gene>
<keyword evidence="1" id="KW-0732">Signal</keyword>
<dbReference type="RefSeq" id="WP_144250525.1">
    <property type="nucleotide sequence ID" value="NZ_VLPK01000006.1"/>
</dbReference>
<feature type="chain" id="PRO_5022074079" evidence="1">
    <location>
        <begin position="29"/>
        <end position="493"/>
    </location>
</feature>
<dbReference type="AlphaFoldDB" id="A0A556M9K0"/>
<dbReference type="OrthoDB" id="1067458at2"/>
<dbReference type="Proteomes" id="UP000318733">
    <property type="component" value="Unassembled WGS sequence"/>
</dbReference>
<dbReference type="EMBL" id="VLPK01000006">
    <property type="protein sequence ID" value="TSJ36558.1"/>
    <property type="molecule type" value="Genomic_DNA"/>
</dbReference>
<accession>A0A556M9K0</accession>
<reference evidence="2 3" key="1">
    <citation type="submission" date="2019-07" db="EMBL/GenBank/DDBJ databases">
        <authorList>
            <person name="Huq M.A."/>
        </authorList>
    </citation>
    <scope>NUCLEOTIDE SEQUENCE [LARGE SCALE GENOMIC DNA]</scope>
    <source>
        <strain evidence="2 3">MAH-19</strain>
    </source>
</reference>
<proteinExistence type="predicted"/>
<feature type="signal peptide" evidence="1">
    <location>
        <begin position="1"/>
        <end position="28"/>
    </location>
</feature>
<dbReference type="PROSITE" id="PS51257">
    <property type="entry name" value="PROKAR_LIPOPROTEIN"/>
    <property type="match status" value="1"/>
</dbReference>
<evidence type="ECO:0000313" key="2">
    <source>
        <dbReference type="EMBL" id="TSJ36558.1"/>
    </source>
</evidence>
<protein>
    <submittedName>
        <fullName evidence="2">Uncharacterized protein</fullName>
    </submittedName>
</protein>
<organism evidence="2 3">
    <name type="scientific">Mucilaginibacter corticis</name>
    <dbReference type="NCBI Taxonomy" id="2597670"/>
    <lineage>
        <taxon>Bacteria</taxon>
        <taxon>Pseudomonadati</taxon>
        <taxon>Bacteroidota</taxon>
        <taxon>Sphingobacteriia</taxon>
        <taxon>Sphingobacteriales</taxon>
        <taxon>Sphingobacteriaceae</taxon>
        <taxon>Mucilaginibacter</taxon>
    </lineage>
</organism>
<keyword evidence="3" id="KW-1185">Reference proteome</keyword>
<evidence type="ECO:0000256" key="1">
    <source>
        <dbReference type="SAM" id="SignalP"/>
    </source>
</evidence>
<sequence>MNNFYLRRRSILYLPGFFAALFFFSSCGQNLQDKAIELGQDGKIKKEELRDFINLVSDKTDHGDPQFYTANKIDTNKVITFITSTCEAAGIRINKEDVYSGSVKPIPPKGKPSFNVYMEDSESMDAYVNGQTGFKDAVYSLLGNVINSDGAFTGTNLYYINNQITFRQQNASSNTLLQFIQNLDPQTFRKNGGNRSSSDMRRLFQQVLDSTDDRHVNMLVSDFVFSPGRGQNAALSLQQQSTGIKISFAQKIQHFDLAVEVIQLRSNVSGKYFDENDRPTVISGNRPFYIWLFGPKAEINAIRKNGLLNNIKGGVDHSLVVYKQAVPLIHAHKLLYTNKQGEFEMTDGASGDIHGAKPGETNNIFAFDFLVDYSKDMEDLAFYDDTANYVHDHNYKLTINRLTAGEDPANASYTHRLHLSTTALDDQDLHVYTKAEPPRWVMAGSSMDDRNIRDPLEMRKTFGLQYLIQGVYDAFYAPPHQNKSTEVQITVKK</sequence>
<evidence type="ECO:0000313" key="3">
    <source>
        <dbReference type="Proteomes" id="UP000318733"/>
    </source>
</evidence>
<comment type="caution">
    <text evidence="2">The sequence shown here is derived from an EMBL/GenBank/DDBJ whole genome shotgun (WGS) entry which is preliminary data.</text>
</comment>